<accession>A0A9J6BP39</accession>
<dbReference type="OrthoDB" id="269227at2759"/>
<dbReference type="GO" id="GO:0050660">
    <property type="term" value="F:flavin adenine dinucleotide binding"/>
    <property type="evidence" value="ECO:0007669"/>
    <property type="project" value="InterPro"/>
</dbReference>
<evidence type="ECO:0000256" key="3">
    <source>
        <dbReference type="ARBA" id="ARBA00022630"/>
    </source>
</evidence>
<dbReference type="GO" id="GO:0016614">
    <property type="term" value="F:oxidoreductase activity, acting on CH-OH group of donors"/>
    <property type="evidence" value="ECO:0007669"/>
    <property type="project" value="InterPro"/>
</dbReference>
<dbReference type="PANTHER" id="PTHR11552">
    <property type="entry name" value="GLUCOSE-METHANOL-CHOLINE GMC OXIDOREDUCTASE"/>
    <property type="match status" value="1"/>
</dbReference>
<dbReference type="InterPro" id="IPR007867">
    <property type="entry name" value="GMC_OxRtase_C"/>
</dbReference>
<sequence length="469" mass="52928">MLDKTLTCGKCANYHSTSGMIAVSDVGDNGDWFGSTIKNSFNEKKYNSINDINCGGPQTGYANIRMYVNNGQKETVAHSCLTKLKDNSNFVLMKNTLVKNIIISKSDKGIVTVNGVNVHTSEADCSDFSITANHEIILSAGAESTAKILLQSGIGRAKDLCPNTKQVLDLNVGYNRIDHIRTVHFYIIPESNNPPEVQIVNVTARLAAKSEKYLKERKGYYSTFDRSNLQLAVNLHNKSSAHPDIIYNFMQYDQCTPEFNMTCKNYGYKQEFCDQLYRANQYYSLLVVTSTLQEPKSSGTVKLGSCCDPLAYPTINTNYLTEQHDIEMLIKGIEELNEFMNTTTMINNGVKDLMINITECNAFKRNSEDYYRCYIKYFSNGDNNVCGTAKMGRYYDKDAVVDYKMRVMNVTKYPNTANLRIVDASIFPTITMGNSPCVSFAVAEKAADLIINDRLPKYSEERRRNRRDF</sequence>
<comment type="cofactor">
    <cofactor evidence="1 5">
        <name>FAD</name>
        <dbReference type="ChEBI" id="CHEBI:57692"/>
    </cofactor>
</comment>
<dbReference type="InterPro" id="IPR000172">
    <property type="entry name" value="GMC_OxRdtase_N"/>
</dbReference>
<dbReference type="PANTHER" id="PTHR11552:SF147">
    <property type="entry name" value="CHOLINE DEHYDROGENASE, MITOCHONDRIAL"/>
    <property type="match status" value="1"/>
</dbReference>
<keyword evidence="3" id="KW-0285">Flavoprotein</keyword>
<evidence type="ECO:0000256" key="4">
    <source>
        <dbReference type="ARBA" id="ARBA00022827"/>
    </source>
</evidence>
<evidence type="ECO:0000313" key="8">
    <source>
        <dbReference type="EMBL" id="KAG5671487.1"/>
    </source>
</evidence>
<dbReference type="SUPFAM" id="SSF51905">
    <property type="entry name" value="FAD/NAD(P)-binding domain"/>
    <property type="match status" value="1"/>
</dbReference>
<dbReference type="Gene3D" id="3.50.50.60">
    <property type="entry name" value="FAD/NAD(P)-binding domain"/>
    <property type="match status" value="2"/>
</dbReference>
<dbReference type="AlphaFoldDB" id="A0A9J6BP39"/>
<keyword evidence="4 5" id="KW-0274">FAD</keyword>
<dbReference type="Pfam" id="PF05199">
    <property type="entry name" value="GMC_oxred_C"/>
    <property type="match status" value="1"/>
</dbReference>
<dbReference type="Gene3D" id="3.30.560.10">
    <property type="entry name" value="Glucose Oxidase, domain 3"/>
    <property type="match status" value="1"/>
</dbReference>
<feature type="binding site" evidence="5">
    <location>
        <position position="98"/>
    </location>
    <ligand>
        <name>FAD</name>
        <dbReference type="ChEBI" id="CHEBI:57692"/>
    </ligand>
</feature>
<organism evidence="8 9">
    <name type="scientific">Polypedilum vanderplanki</name>
    <name type="common">Sleeping chironomid midge</name>
    <dbReference type="NCBI Taxonomy" id="319348"/>
    <lineage>
        <taxon>Eukaryota</taxon>
        <taxon>Metazoa</taxon>
        <taxon>Ecdysozoa</taxon>
        <taxon>Arthropoda</taxon>
        <taxon>Hexapoda</taxon>
        <taxon>Insecta</taxon>
        <taxon>Pterygota</taxon>
        <taxon>Neoptera</taxon>
        <taxon>Endopterygota</taxon>
        <taxon>Diptera</taxon>
        <taxon>Nematocera</taxon>
        <taxon>Chironomoidea</taxon>
        <taxon>Chironomidae</taxon>
        <taxon>Chironominae</taxon>
        <taxon>Polypedilum</taxon>
        <taxon>Polypedilum</taxon>
    </lineage>
</organism>
<dbReference type="Proteomes" id="UP001107558">
    <property type="component" value="Chromosome 3"/>
</dbReference>
<dbReference type="InterPro" id="IPR036188">
    <property type="entry name" value="FAD/NAD-bd_sf"/>
</dbReference>
<dbReference type="InterPro" id="IPR012132">
    <property type="entry name" value="GMC_OxRdtase"/>
</dbReference>
<dbReference type="Pfam" id="PF00732">
    <property type="entry name" value="GMC_oxred_N"/>
    <property type="match status" value="1"/>
</dbReference>
<evidence type="ECO:0000313" key="9">
    <source>
        <dbReference type="Proteomes" id="UP001107558"/>
    </source>
</evidence>
<feature type="domain" description="Glucose-methanol-choline oxidoreductase N-terminal" evidence="6">
    <location>
        <begin position="55"/>
        <end position="179"/>
    </location>
</feature>
<reference evidence="8" key="1">
    <citation type="submission" date="2021-03" db="EMBL/GenBank/DDBJ databases">
        <title>Chromosome level genome of the anhydrobiotic midge Polypedilum vanderplanki.</title>
        <authorList>
            <person name="Yoshida Y."/>
            <person name="Kikawada T."/>
            <person name="Gusev O."/>
        </authorList>
    </citation>
    <scope>NUCLEOTIDE SEQUENCE</scope>
    <source>
        <strain evidence="8">NIAS01</strain>
        <tissue evidence="8">Whole body or cell culture</tissue>
    </source>
</reference>
<evidence type="ECO:0000256" key="2">
    <source>
        <dbReference type="ARBA" id="ARBA00010790"/>
    </source>
</evidence>
<name>A0A9J6BP39_POLVA</name>
<keyword evidence="9" id="KW-1185">Reference proteome</keyword>
<dbReference type="PIRSF" id="PIRSF000137">
    <property type="entry name" value="Alcohol_oxidase"/>
    <property type="match status" value="1"/>
</dbReference>
<dbReference type="EMBL" id="JADBJN010000003">
    <property type="protein sequence ID" value="KAG5671487.1"/>
    <property type="molecule type" value="Genomic_DNA"/>
</dbReference>
<comment type="caution">
    <text evidence="8">The sequence shown here is derived from an EMBL/GenBank/DDBJ whole genome shotgun (WGS) entry which is preliminary data.</text>
</comment>
<proteinExistence type="inferred from homology"/>
<protein>
    <submittedName>
        <fullName evidence="8">Uncharacterized protein</fullName>
    </submittedName>
</protein>
<dbReference type="SUPFAM" id="SSF54373">
    <property type="entry name" value="FAD-linked reductases, C-terminal domain"/>
    <property type="match status" value="1"/>
</dbReference>
<comment type="similarity">
    <text evidence="2">Belongs to the GMC oxidoreductase family.</text>
</comment>
<gene>
    <name evidence="8" type="ORF">PVAND_001681</name>
</gene>
<evidence type="ECO:0000259" key="7">
    <source>
        <dbReference type="Pfam" id="PF05199"/>
    </source>
</evidence>
<evidence type="ECO:0000256" key="5">
    <source>
        <dbReference type="PIRSR" id="PIRSR000137-2"/>
    </source>
</evidence>
<evidence type="ECO:0000259" key="6">
    <source>
        <dbReference type="Pfam" id="PF00732"/>
    </source>
</evidence>
<evidence type="ECO:0000256" key="1">
    <source>
        <dbReference type="ARBA" id="ARBA00001974"/>
    </source>
</evidence>
<feature type="domain" description="Glucose-methanol-choline oxidoreductase C-terminal" evidence="7">
    <location>
        <begin position="295"/>
        <end position="443"/>
    </location>
</feature>